<organism evidence="3">
    <name type="scientific">freshwater metagenome</name>
    <dbReference type="NCBI Taxonomy" id="449393"/>
    <lineage>
        <taxon>unclassified sequences</taxon>
        <taxon>metagenomes</taxon>
        <taxon>ecological metagenomes</taxon>
    </lineage>
</organism>
<dbReference type="InterPro" id="IPR001041">
    <property type="entry name" value="2Fe-2S_ferredoxin-type"/>
</dbReference>
<feature type="domain" description="2Fe-2S ferredoxin-type" evidence="2">
    <location>
        <begin position="18"/>
        <end position="94"/>
    </location>
</feature>
<dbReference type="InterPro" id="IPR046867">
    <property type="entry name" value="AldOxase/xan_DH_MoCoBD2"/>
</dbReference>
<evidence type="ECO:0000259" key="2">
    <source>
        <dbReference type="PROSITE" id="PS51085"/>
    </source>
</evidence>
<proteinExistence type="inferred from homology"/>
<dbReference type="SUPFAM" id="SSF47741">
    <property type="entry name" value="CO dehydrogenase ISP C-domain like"/>
    <property type="match status" value="1"/>
</dbReference>
<dbReference type="InterPro" id="IPR002888">
    <property type="entry name" value="2Fe-2S-bd"/>
</dbReference>
<dbReference type="SUPFAM" id="SSF54665">
    <property type="entry name" value="CO dehydrogenase molybdoprotein N-domain-like"/>
    <property type="match status" value="1"/>
</dbReference>
<dbReference type="PROSITE" id="PS51085">
    <property type="entry name" value="2FE2S_FER_2"/>
    <property type="match status" value="1"/>
</dbReference>
<dbReference type="Pfam" id="PF01799">
    <property type="entry name" value="Fer2_2"/>
    <property type="match status" value="1"/>
</dbReference>
<dbReference type="InterPro" id="IPR016208">
    <property type="entry name" value="Ald_Oxase/xanthine_DH-like"/>
</dbReference>
<evidence type="ECO:0000313" key="3">
    <source>
        <dbReference type="EMBL" id="CAB5027090.1"/>
    </source>
</evidence>
<dbReference type="EMBL" id="CAFBPN010000081">
    <property type="protein sequence ID" value="CAB5027090.1"/>
    <property type="molecule type" value="Genomic_DNA"/>
</dbReference>
<dbReference type="Pfam" id="PF02738">
    <property type="entry name" value="MoCoBD_1"/>
    <property type="match status" value="1"/>
</dbReference>
<sequence>MTSVPISPTEADYWNSTSRVPLSVNGVQVTVSSRHPHLLSALREELNVTSAKDGCSPSGQCGCCTVLIDGKAVVSCQQSVEKVRGANVVTLEGIEEDERKVYADAFTACGGLQCGFCIPGIVVRAKAQVDKKGAGLKREDMARHLGAHLCRCTGYVKVLDAIESVAKGSIPPPLISGGVGSNGPKYEGESLTLGDRGYVDDIRIPGMLHAALHLTSHARAKVLSINTQPALASSGVRAVFTANDIPGETYVGIIYKDWPVMIPIDGFTSYAGDVLAIVVAETREEARIAAELIDVEYEVMQPITDPTTAITSTEIAVWNTKNNILSTSTYSRGNVEIGLTKAQHVVRETFTTQRIEHAFLEPESTLAVPSLDGEVRKLHVFSGGQGVWDDRNDIARVLNITNDDVTVELVSNGGAFGGKEDMSNQAHAALAAWLLNVPVKCTLSREESFRMHAKRHPITMHYEAGCDDKGKLVALRVRALGDSGAYASVGMKVMERMAGHASGPYFVPNIDVEAIAARTNNPICGAFRGFGANQAQFAMEGILDRLAAQVGISGWDIRKINVIQPGMVWGPGQIMDDGCLGAELCLDEVREVYDAAIHDGKAVGLGLGLKNSGLGNGFKEITKAVVRFCSDGSVEVRHGWTEMGQGIHTVALQVAVEELGIDPLRIKVIVDTTRELGLGQTTGSRGTLMGAGAVKAACEAARAAHCALEVDHVGEYRVDWTTKLGEPGVENPIIHSTFGYAAQVVVMDRTTGAIEKVVAAHDVGRAVNPMLCEGQIEGSVHMGLGYALSEQFPSDPETAFPTNTTLRSLGILRPKDIPPIEVTLVESPQPNSPYGIKGVGEIGLVPTAGAVAEALRNVDGVWRNTLPMKPKGRDDD</sequence>
<dbReference type="InterPro" id="IPR008274">
    <property type="entry name" value="AldOxase/xan_DH_MoCoBD1"/>
</dbReference>
<dbReference type="AlphaFoldDB" id="A0A6J7RET7"/>
<dbReference type="SMART" id="SM01008">
    <property type="entry name" value="Ald_Xan_dh_C"/>
    <property type="match status" value="1"/>
</dbReference>
<dbReference type="InterPro" id="IPR036884">
    <property type="entry name" value="2Fe-2S-bd_dom_sf"/>
</dbReference>
<dbReference type="InterPro" id="IPR000674">
    <property type="entry name" value="Ald_Oxase/Xan_DH_a/b"/>
</dbReference>
<dbReference type="InterPro" id="IPR037165">
    <property type="entry name" value="AldOxase/xan_DH_Mopterin-bd_sf"/>
</dbReference>
<dbReference type="GO" id="GO:0051536">
    <property type="term" value="F:iron-sulfur cluster binding"/>
    <property type="evidence" value="ECO:0007669"/>
    <property type="project" value="InterPro"/>
</dbReference>
<dbReference type="Gene3D" id="3.30.365.10">
    <property type="entry name" value="Aldehyde oxidase/xanthine dehydrogenase, molybdopterin binding domain"/>
    <property type="match status" value="4"/>
</dbReference>
<protein>
    <submittedName>
        <fullName evidence="3">Unannotated protein</fullName>
    </submittedName>
</protein>
<name>A0A6J7RET7_9ZZZZ</name>
<dbReference type="PANTHER" id="PTHR11908:SF157">
    <property type="entry name" value="XANTHINE DEHYDROGENASE SUBUNIT D-RELATED"/>
    <property type="match status" value="1"/>
</dbReference>
<evidence type="ECO:0000256" key="1">
    <source>
        <dbReference type="ARBA" id="ARBA00006849"/>
    </source>
</evidence>
<reference evidence="3" key="1">
    <citation type="submission" date="2020-05" db="EMBL/GenBank/DDBJ databases">
        <authorList>
            <person name="Chiriac C."/>
            <person name="Salcher M."/>
            <person name="Ghai R."/>
            <person name="Kavagutti S V."/>
        </authorList>
    </citation>
    <scope>NUCLEOTIDE SEQUENCE</scope>
</reference>
<accession>A0A6J7RET7</accession>
<dbReference type="SUPFAM" id="SSF54292">
    <property type="entry name" value="2Fe-2S ferredoxin-like"/>
    <property type="match status" value="1"/>
</dbReference>
<dbReference type="GO" id="GO:0005506">
    <property type="term" value="F:iron ion binding"/>
    <property type="evidence" value="ECO:0007669"/>
    <property type="project" value="InterPro"/>
</dbReference>
<comment type="similarity">
    <text evidence="1">Belongs to the xanthine dehydrogenase family.</text>
</comment>
<dbReference type="GO" id="GO:0016491">
    <property type="term" value="F:oxidoreductase activity"/>
    <property type="evidence" value="ECO:0007669"/>
    <property type="project" value="UniProtKB-KW"/>
</dbReference>
<dbReference type="InterPro" id="IPR036010">
    <property type="entry name" value="2Fe-2S_ferredoxin-like_sf"/>
</dbReference>
<dbReference type="InterPro" id="IPR012675">
    <property type="entry name" value="Beta-grasp_dom_sf"/>
</dbReference>
<dbReference type="InterPro" id="IPR036856">
    <property type="entry name" value="Ald_Oxase/Xan_DH_a/b_sf"/>
</dbReference>
<dbReference type="Pfam" id="PF20256">
    <property type="entry name" value="MoCoBD_2"/>
    <property type="match status" value="2"/>
</dbReference>
<gene>
    <name evidence="3" type="ORF">UFOPK4098_01227</name>
</gene>
<dbReference type="Pfam" id="PF01315">
    <property type="entry name" value="Ald_Xan_dh_C"/>
    <property type="match status" value="1"/>
</dbReference>
<dbReference type="PANTHER" id="PTHR11908">
    <property type="entry name" value="XANTHINE DEHYDROGENASE"/>
    <property type="match status" value="1"/>
</dbReference>
<dbReference type="Gene3D" id="3.90.1170.50">
    <property type="entry name" value="Aldehyde oxidase/xanthine dehydrogenase, a/b hammerhead"/>
    <property type="match status" value="1"/>
</dbReference>
<dbReference type="SUPFAM" id="SSF56003">
    <property type="entry name" value="Molybdenum cofactor-binding domain"/>
    <property type="match status" value="1"/>
</dbReference>
<dbReference type="Gene3D" id="1.10.150.120">
    <property type="entry name" value="[2Fe-2S]-binding domain"/>
    <property type="match status" value="1"/>
</dbReference>
<dbReference type="Gene3D" id="3.10.20.30">
    <property type="match status" value="1"/>
</dbReference>